<evidence type="ECO:0008006" key="4">
    <source>
        <dbReference type="Google" id="ProtNLM"/>
    </source>
</evidence>
<dbReference type="PANTHER" id="PTHR42928:SF5">
    <property type="entry name" value="BLR1237 PROTEIN"/>
    <property type="match status" value="1"/>
</dbReference>
<evidence type="ECO:0000313" key="3">
    <source>
        <dbReference type="Proteomes" id="UP000194161"/>
    </source>
</evidence>
<dbReference type="InterPro" id="IPR042100">
    <property type="entry name" value="Bug_dom1"/>
</dbReference>
<evidence type="ECO:0000313" key="2">
    <source>
        <dbReference type="EMBL" id="ARP93748.1"/>
    </source>
</evidence>
<dbReference type="STRING" id="463040.CAL15_04740"/>
<comment type="similarity">
    <text evidence="1">Belongs to the UPF0065 (bug) family.</text>
</comment>
<dbReference type="AlphaFoldDB" id="A0A1W6Z8L7"/>
<organism evidence="2 3">
    <name type="scientific">Bordetella genomosp. 13</name>
    <dbReference type="NCBI Taxonomy" id="463040"/>
    <lineage>
        <taxon>Bacteria</taxon>
        <taxon>Pseudomonadati</taxon>
        <taxon>Pseudomonadota</taxon>
        <taxon>Betaproteobacteria</taxon>
        <taxon>Burkholderiales</taxon>
        <taxon>Alcaligenaceae</taxon>
        <taxon>Bordetella</taxon>
    </lineage>
</organism>
<accession>A0A1W6Z8L7</accession>
<keyword evidence="3" id="KW-1185">Reference proteome</keyword>
<protein>
    <recommendedName>
        <fullName evidence="4">ABC transporter substrate-binding protein</fullName>
    </recommendedName>
</protein>
<proteinExistence type="inferred from homology"/>
<evidence type="ECO:0000256" key="1">
    <source>
        <dbReference type="ARBA" id="ARBA00006987"/>
    </source>
</evidence>
<dbReference type="Proteomes" id="UP000194161">
    <property type="component" value="Chromosome"/>
</dbReference>
<sequence>MLAIGQLQIRADQQREAGRQPDRHRLHGMPAMLGDFAFRQRDQLEDLATARIQAFAGGRRGDSARVALEQGDVQLGLQRPYVLAQGRLSDVQMFGRARDAALLYRGGEITELSKVHRRKRLGYREAARVQAGHDTPGSSTGAHGARPACYGCQMKTVLDGAWRRVSNTDAHRKHRQECAMHWIRAIKGWAVAASVMGTLNVAHAQTASSPAAQASYPDHPVRIIDAFPAGGSTDYLARQIATRTGEEWKTPIVVENRGGAAGQIGTALVARAPADGYTLLVIPNELWSVAPVLYGSRLPYDTHKQLVPVAPVAQVPIVVAVHPSLPVSNIREFIAYLKKHPDKATFGSAGIGSIHHLAAELFAAKAGVQLMHVPYQGTAPAVNDLLGGQISVVFSPISAVLSHIQAGKLKALAVAGTTRAQALKDVPTVRESGVADYQTTFRVSLLAPRGIPEEVGKKWFDQVRKVTTSEEVRKALAVQGIEPDVIDYDAWMQRFDEDARQWKTVIEQANIRVE</sequence>
<gene>
    <name evidence="2" type="ORF">CAL15_04740</name>
</gene>
<dbReference type="InterPro" id="IPR005064">
    <property type="entry name" value="BUG"/>
</dbReference>
<dbReference type="SUPFAM" id="SSF53850">
    <property type="entry name" value="Periplasmic binding protein-like II"/>
    <property type="match status" value="1"/>
</dbReference>
<dbReference type="EMBL" id="CP021111">
    <property type="protein sequence ID" value="ARP93748.1"/>
    <property type="molecule type" value="Genomic_DNA"/>
</dbReference>
<dbReference type="Gene3D" id="3.40.190.150">
    <property type="entry name" value="Bordetella uptake gene, domain 1"/>
    <property type="match status" value="1"/>
</dbReference>
<dbReference type="PANTHER" id="PTHR42928">
    <property type="entry name" value="TRICARBOXYLATE-BINDING PROTEIN"/>
    <property type="match status" value="1"/>
</dbReference>
<dbReference type="CDD" id="cd07012">
    <property type="entry name" value="PBP2_Bug_TTT"/>
    <property type="match status" value="1"/>
</dbReference>
<dbReference type="KEGG" id="bgm:CAL15_04740"/>
<dbReference type="Gene3D" id="3.40.190.10">
    <property type="entry name" value="Periplasmic binding protein-like II"/>
    <property type="match status" value="1"/>
</dbReference>
<name>A0A1W6Z8L7_9BORD</name>
<reference evidence="2 3" key="1">
    <citation type="submission" date="2017-05" db="EMBL/GenBank/DDBJ databases">
        <title>Complete and WGS of Bordetella genogroups.</title>
        <authorList>
            <person name="Spilker T."/>
            <person name="LiPuma J."/>
        </authorList>
    </citation>
    <scope>NUCLEOTIDE SEQUENCE [LARGE SCALE GENOMIC DNA]</scope>
    <source>
        <strain evidence="2 3">AU7206</strain>
    </source>
</reference>
<dbReference type="Pfam" id="PF03401">
    <property type="entry name" value="TctC"/>
    <property type="match status" value="1"/>
</dbReference>